<feature type="domain" description="Histidine kinase/HSP90-like ATPase" evidence="2">
    <location>
        <begin position="46"/>
        <end position="135"/>
    </location>
</feature>
<keyword evidence="1" id="KW-0723">Serine/threonine-protein kinase</keyword>
<gene>
    <name evidence="3" type="ORF">RM717_09030</name>
</gene>
<accession>A0ABU2W0H7</accession>
<dbReference type="PANTHER" id="PTHR35526">
    <property type="entry name" value="ANTI-SIGMA-F FACTOR RSBW-RELATED"/>
    <property type="match status" value="1"/>
</dbReference>
<dbReference type="CDD" id="cd16936">
    <property type="entry name" value="HATPase_RsbW-like"/>
    <property type="match status" value="1"/>
</dbReference>
<organism evidence="3 4">
    <name type="scientific">Streptomyces stephensoniae</name>
    <dbReference type="NCBI Taxonomy" id="3375367"/>
    <lineage>
        <taxon>Bacteria</taxon>
        <taxon>Bacillati</taxon>
        <taxon>Actinomycetota</taxon>
        <taxon>Actinomycetes</taxon>
        <taxon>Kitasatosporales</taxon>
        <taxon>Streptomycetaceae</taxon>
        <taxon>Streptomyces</taxon>
    </lineage>
</organism>
<keyword evidence="4" id="KW-1185">Reference proteome</keyword>
<evidence type="ECO:0000256" key="1">
    <source>
        <dbReference type="ARBA" id="ARBA00022527"/>
    </source>
</evidence>
<protein>
    <submittedName>
        <fullName evidence="3">ATP-binding protein</fullName>
    </submittedName>
</protein>
<comment type="caution">
    <text evidence="3">The sequence shown here is derived from an EMBL/GenBank/DDBJ whole genome shotgun (WGS) entry which is preliminary data.</text>
</comment>
<name>A0ABU2W0H7_9ACTN</name>
<dbReference type="SUPFAM" id="SSF55874">
    <property type="entry name" value="ATPase domain of HSP90 chaperone/DNA topoisomerase II/histidine kinase"/>
    <property type="match status" value="1"/>
</dbReference>
<keyword evidence="1" id="KW-0808">Transferase</keyword>
<dbReference type="InterPro" id="IPR003594">
    <property type="entry name" value="HATPase_dom"/>
</dbReference>
<evidence type="ECO:0000313" key="4">
    <source>
        <dbReference type="Proteomes" id="UP001180556"/>
    </source>
</evidence>
<dbReference type="PANTHER" id="PTHR35526:SF3">
    <property type="entry name" value="ANTI-SIGMA-F FACTOR RSBW"/>
    <property type="match status" value="1"/>
</dbReference>
<sequence length="160" mass="17826">MNRVSIPRIDPGEPVYHADLAMGEHSAGHLRRIIRLYLTTWDLLELAPAAELALTELIANVVRHVPGRRCQTFIFRLPTGDGVRVEVADDSPVVPLAIRGDEFDEGGRGLILVNAVTDDWGVVKRWDGKGKTVWFECVDRKKSTGVRARFSPRPQPGPRP</sequence>
<keyword evidence="3" id="KW-0067">ATP-binding</keyword>
<evidence type="ECO:0000259" key="2">
    <source>
        <dbReference type="Pfam" id="PF13581"/>
    </source>
</evidence>
<dbReference type="Pfam" id="PF13581">
    <property type="entry name" value="HATPase_c_2"/>
    <property type="match status" value="1"/>
</dbReference>
<reference evidence="4" key="1">
    <citation type="submission" date="2023-07" db="EMBL/GenBank/DDBJ databases">
        <title>30 novel species of actinomycetes from the DSMZ collection.</title>
        <authorList>
            <person name="Nouioui I."/>
        </authorList>
    </citation>
    <scope>NUCLEOTIDE SEQUENCE [LARGE SCALE GENOMIC DNA]</scope>
    <source>
        <strain evidence="4">DSM 40932</strain>
    </source>
</reference>
<dbReference type="InterPro" id="IPR050267">
    <property type="entry name" value="Anti-sigma-factor_SerPK"/>
</dbReference>
<dbReference type="InterPro" id="IPR036890">
    <property type="entry name" value="HATPase_C_sf"/>
</dbReference>
<keyword evidence="1" id="KW-0418">Kinase</keyword>
<proteinExistence type="predicted"/>
<keyword evidence="3" id="KW-0547">Nucleotide-binding</keyword>
<evidence type="ECO:0000313" key="3">
    <source>
        <dbReference type="EMBL" id="MDT0490647.1"/>
    </source>
</evidence>
<dbReference type="Gene3D" id="3.30.565.10">
    <property type="entry name" value="Histidine kinase-like ATPase, C-terminal domain"/>
    <property type="match status" value="1"/>
</dbReference>
<dbReference type="RefSeq" id="WP_311597887.1">
    <property type="nucleotide sequence ID" value="NZ_JAVRFG010000009.1"/>
</dbReference>
<dbReference type="Proteomes" id="UP001180556">
    <property type="component" value="Unassembled WGS sequence"/>
</dbReference>
<dbReference type="EMBL" id="JAVRFG010000009">
    <property type="protein sequence ID" value="MDT0490647.1"/>
    <property type="molecule type" value="Genomic_DNA"/>
</dbReference>
<dbReference type="GO" id="GO:0005524">
    <property type="term" value="F:ATP binding"/>
    <property type="evidence" value="ECO:0007669"/>
    <property type="project" value="UniProtKB-KW"/>
</dbReference>